<dbReference type="InterPro" id="IPR050951">
    <property type="entry name" value="Retrovirus_Pol_polyprotein"/>
</dbReference>
<evidence type="ECO:0000313" key="2">
    <source>
        <dbReference type="Proteomes" id="UP001374579"/>
    </source>
</evidence>
<dbReference type="InterPro" id="IPR043502">
    <property type="entry name" value="DNA/RNA_pol_sf"/>
</dbReference>
<dbReference type="AlphaFoldDB" id="A0AAN9BB35"/>
<sequence length="135" mass="15288">MGLVRRLEDIDSRVFGSTGLLKTQPVKLILKEGSKPYSVSTARRVPFPIQKQVKEQLDKMERDGVIKKVTEATDYCAPIVPVRKKGGKIRICVDYKKLNKNIKRPHLMLPNLEDIAPQLKNSKVFTTLDVSSGLW</sequence>
<gene>
    <name evidence="1" type="ORF">V1264_020912</name>
</gene>
<dbReference type="SUPFAM" id="SSF56672">
    <property type="entry name" value="DNA/RNA polymerases"/>
    <property type="match status" value="1"/>
</dbReference>
<dbReference type="Proteomes" id="UP001374579">
    <property type="component" value="Unassembled WGS sequence"/>
</dbReference>
<keyword evidence="2" id="KW-1185">Reference proteome</keyword>
<dbReference type="InterPro" id="IPR043128">
    <property type="entry name" value="Rev_trsase/Diguanyl_cyclase"/>
</dbReference>
<dbReference type="Gene3D" id="3.30.70.270">
    <property type="match status" value="1"/>
</dbReference>
<dbReference type="EMBL" id="JBAMIC010000010">
    <property type="protein sequence ID" value="KAK7102731.1"/>
    <property type="molecule type" value="Genomic_DNA"/>
</dbReference>
<dbReference type="Gene3D" id="3.10.10.10">
    <property type="entry name" value="HIV Type 1 Reverse Transcriptase, subunit A, domain 1"/>
    <property type="match status" value="1"/>
</dbReference>
<proteinExistence type="predicted"/>
<organism evidence="1 2">
    <name type="scientific">Littorina saxatilis</name>
    <dbReference type="NCBI Taxonomy" id="31220"/>
    <lineage>
        <taxon>Eukaryota</taxon>
        <taxon>Metazoa</taxon>
        <taxon>Spiralia</taxon>
        <taxon>Lophotrochozoa</taxon>
        <taxon>Mollusca</taxon>
        <taxon>Gastropoda</taxon>
        <taxon>Caenogastropoda</taxon>
        <taxon>Littorinimorpha</taxon>
        <taxon>Littorinoidea</taxon>
        <taxon>Littorinidae</taxon>
        <taxon>Littorina</taxon>
    </lineage>
</organism>
<protein>
    <recommendedName>
        <fullName evidence="3">Transposon Ty3-I Gag-Pol polyprotein</fullName>
    </recommendedName>
</protein>
<accession>A0AAN9BB35</accession>
<dbReference type="PANTHER" id="PTHR37984:SF8">
    <property type="entry name" value="CCHC-TYPE DOMAIN-CONTAINING PROTEIN"/>
    <property type="match status" value="1"/>
</dbReference>
<reference evidence="1 2" key="1">
    <citation type="submission" date="2024-02" db="EMBL/GenBank/DDBJ databases">
        <title>Chromosome-scale genome assembly of the rough periwinkle Littorina saxatilis.</title>
        <authorList>
            <person name="De Jode A."/>
            <person name="Faria R."/>
            <person name="Formenti G."/>
            <person name="Sims Y."/>
            <person name="Smith T.P."/>
            <person name="Tracey A."/>
            <person name="Wood J.M.D."/>
            <person name="Zagrodzka Z.B."/>
            <person name="Johannesson K."/>
            <person name="Butlin R.K."/>
            <person name="Leder E.H."/>
        </authorList>
    </citation>
    <scope>NUCLEOTIDE SEQUENCE [LARGE SCALE GENOMIC DNA]</scope>
    <source>
        <strain evidence="1">Snail1</strain>
        <tissue evidence="1">Muscle</tissue>
    </source>
</reference>
<evidence type="ECO:0008006" key="3">
    <source>
        <dbReference type="Google" id="ProtNLM"/>
    </source>
</evidence>
<dbReference type="PANTHER" id="PTHR37984">
    <property type="entry name" value="PROTEIN CBG26694"/>
    <property type="match status" value="1"/>
</dbReference>
<comment type="caution">
    <text evidence="1">The sequence shown here is derived from an EMBL/GenBank/DDBJ whole genome shotgun (WGS) entry which is preliminary data.</text>
</comment>
<evidence type="ECO:0000313" key="1">
    <source>
        <dbReference type="EMBL" id="KAK7102731.1"/>
    </source>
</evidence>
<name>A0AAN9BB35_9CAEN</name>